<proteinExistence type="predicted"/>
<gene>
    <name evidence="2" type="ORF">U9M48_032110</name>
</gene>
<accession>A0AAQ3U858</accession>
<dbReference type="EMBL" id="CP144751">
    <property type="protein sequence ID" value="WVZ85160.1"/>
    <property type="molecule type" value="Genomic_DNA"/>
</dbReference>
<keyword evidence="1" id="KW-0732">Signal</keyword>
<name>A0AAQ3U858_PASNO</name>
<reference evidence="2 3" key="1">
    <citation type="submission" date="2024-02" db="EMBL/GenBank/DDBJ databases">
        <title>High-quality chromosome-scale genome assembly of Pensacola bahiagrass (Paspalum notatum Flugge var. saurae).</title>
        <authorList>
            <person name="Vega J.M."/>
            <person name="Podio M."/>
            <person name="Orjuela J."/>
            <person name="Siena L.A."/>
            <person name="Pessino S.C."/>
            <person name="Combes M.C."/>
            <person name="Mariac C."/>
            <person name="Albertini E."/>
            <person name="Pupilli F."/>
            <person name="Ortiz J.P.A."/>
            <person name="Leblanc O."/>
        </authorList>
    </citation>
    <scope>NUCLEOTIDE SEQUENCE [LARGE SCALE GENOMIC DNA]</scope>
    <source>
        <strain evidence="2">R1</strain>
        <tissue evidence="2">Leaf</tissue>
    </source>
</reference>
<dbReference type="AlphaFoldDB" id="A0AAQ3U858"/>
<evidence type="ECO:0000313" key="2">
    <source>
        <dbReference type="EMBL" id="WVZ85160.1"/>
    </source>
</evidence>
<organism evidence="2 3">
    <name type="scientific">Paspalum notatum var. saurae</name>
    <dbReference type="NCBI Taxonomy" id="547442"/>
    <lineage>
        <taxon>Eukaryota</taxon>
        <taxon>Viridiplantae</taxon>
        <taxon>Streptophyta</taxon>
        <taxon>Embryophyta</taxon>
        <taxon>Tracheophyta</taxon>
        <taxon>Spermatophyta</taxon>
        <taxon>Magnoliopsida</taxon>
        <taxon>Liliopsida</taxon>
        <taxon>Poales</taxon>
        <taxon>Poaceae</taxon>
        <taxon>PACMAD clade</taxon>
        <taxon>Panicoideae</taxon>
        <taxon>Andropogonodae</taxon>
        <taxon>Paspaleae</taxon>
        <taxon>Paspalinae</taxon>
        <taxon>Paspalum</taxon>
    </lineage>
</organism>
<dbReference type="PANTHER" id="PTHR34998">
    <property type="entry name" value="OS04G0357400 PROTEIN-RELATED"/>
    <property type="match status" value="1"/>
</dbReference>
<feature type="signal peptide" evidence="1">
    <location>
        <begin position="1"/>
        <end position="22"/>
    </location>
</feature>
<protein>
    <submittedName>
        <fullName evidence="2">Uncharacterized protein</fullName>
    </submittedName>
</protein>
<dbReference type="Proteomes" id="UP001341281">
    <property type="component" value="Chromosome 07"/>
</dbReference>
<keyword evidence="3" id="KW-1185">Reference proteome</keyword>
<feature type="chain" id="PRO_5042900401" evidence="1">
    <location>
        <begin position="23"/>
        <end position="115"/>
    </location>
</feature>
<sequence>MDNKRACASLLVLLGVVLLALAGPVAGGMKATFAGGTAVGDAAVLRRLMASSSMLEDSVAPELTVDLDLHRRILADGFIKPNVYNPNQPACLGQCAGRGKPYTGRGCEDVNHCPH</sequence>
<evidence type="ECO:0000256" key="1">
    <source>
        <dbReference type="SAM" id="SignalP"/>
    </source>
</evidence>
<dbReference type="PANTHER" id="PTHR34998:SF10">
    <property type="match status" value="1"/>
</dbReference>
<evidence type="ECO:0000313" key="3">
    <source>
        <dbReference type="Proteomes" id="UP001341281"/>
    </source>
</evidence>